<dbReference type="InterPro" id="IPR050313">
    <property type="entry name" value="Carb_Metab_HTH_regulators"/>
</dbReference>
<dbReference type="Pfam" id="PF08220">
    <property type="entry name" value="HTH_DeoR"/>
    <property type="match status" value="1"/>
</dbReference>
<keyword evidence="3" id="KW-0804">Transcription</keyword>
<dbReference type="SUPFAM" id="SSF46785">
    <property type="entry name" value="Winged helix' DNA-binding domain"/>
    <property type="match status" value="1"/>
</dbReference>
<dbReference type="InterPro" id="IPR014036">
    <property type="entry name" value="DeoR-like_C"/>
</dbReference>
<dbReference type="InterPro" id="IPR001034">
    <property type="entry name" value="DeoR_HTH"/>
</dbReference>
<dbReference type="Pfam" id="PF00455">
    <property type="entry name" value="DeoRC"/>
    <property type="match status" value="1"/>
</dbReference>
<dbReference type="AlphaFoldDB" id="A0A222E1C9"/>
<dbReference type="GO" id="GO:0003700">
    <property type="term" value="F:DNA-binding transcription factor activity"/>
    <property type="evidence" value="ECO:0007669"/>
    <property type="project" value="InterPro"/>
</dbReference>
<keyword evidence="6" id="KW-1185">Reference proteome</keyword>
<reference evidence="5 6" key="1">
    <citation type="submission" date="2017-07" db="EMBL/GenBank/DDBJ databases">
        <title>Genome Sequence of Antarctobacter heliothermus Strain SMS3 Isolated from a culture of the Diatom Skeletonema marinoi.</title>
        <authorList>
            <person name="Topel M."/>
            <person name="Pinder M.I.M."/>
            <person name="Johansson O.N."/>
            <person name="Kourtchenko O."/>
            <person name="Godhe A."/>
            <person name="Clarke A.K."/>
        </authorList>
    </citation>
    <scope>NUCLEOTIDE SEQUENCE [LARGE SCALE GENOMIC DNA]</scope>
    <source>
        <strain evidence="5 6">SMS3</strain>
    </source>
</reference>
<dbReference type="EMBL" id="CP022540">
    <property type="protein sequence ID" value="ASP20025.1"/>
    <property type="molecule type" value="Genomic_DNA"/>
</dbReference>
<evidence type="ECO:0000256" key="2">
    <source>
        <dbReference type="ARBA" id="ARBA00023015"/>
    </source>
</evidence>
<dbReference type="SUPFAM" id="SSF100950">
    <property type="entry name" value="NagB/RpiA/CoA transferase-like"/>
    <property type="match status" value="1"/>
</dbReference>
<keyword evidence="2" id="KW-0805">Transcription regulation</keyword>
<dbReference type="SMART" id="SM01134">
    <property type="entry name" value="DeoRC"/>
    <property type="match status" value="1"/>
</dbReference>
<dbReference type="KEGG" id="aht:ANTHELSMS3_01321"/>
<dbReference type="PANTHER" id="PTHR30363:SF4">
    <property type="entry name" value="GLYCEROL-3-PHOSPHATE REGULON REPRESSOR"/>
    <property type="match status" value="1"/>
</dbReference>
<evidence type="ECO:0000259" key="4">
    <source>
        <dbReference type="PROSITE" id="PS51000"/>
    </source>
</evidence>
<sequence>MATAANVFVACTLLDSVKLTGHFFSHATGLVSPNLKEDPMTASSAEPQRSLTSSERHDCIVELLQSRAMVTIADLADRFGVSAVTVRSDLAALERRQLLRRVRGGAIAVHPARFERPTDLTRLNFTEEKKRIGAAAALRVRDGDTIILDSGSTTLAMASALPHTLTDVVVLTNCLDIALTLQDHPGVAVIVTGGLLRKSSGRDVWHTLVPPLATLLLKEVNADTAYLSCTGIDVNAGFTNGNWEEAELKKVMIAAARKVVFLADHAKVGHIGSARIASLSQASALVSDSQMAAAAVEELEGTGLNVTLA</sequence>
<dbReference type="InterPro" id="IPR036388">
    <property type="entry name" value="WH-like_DNA-bd_sf"/>
</dbReference>
<name>A0A222E1C9_9RHOB</name>
<accession>A0A222E1C9</accession>
<dbReference type="Proteomes" id="UP000203589">
    <property type="component" value="Chromosome"/>
</dbReference>
<dbReference type="Gene3D" id="3.40.50.1360">
    <property type="match status" value="1"/>
</dbReference>
<dbReference type="PROSITE" id="PS51000">
    <property type="entry name" value="HTH_DEOR_2"/>
    <property type="match status" value="1"/>
</dbReference>
<proteinExistence type="predicted"/>
<dbReference type="InterPro" id="IPR037171">
    <property type="entry name" value="NagB/RpiA_transferase-like"/>
</dbReference>
<dbReference type="InterPro" id="IPR036390">
    <property type="entry name" value="WH_DNA-bd_sf"/>
</dbReference>
<dbReference type="RefSeq" id="WP_254694865.1">
    <property type="nucleotide sequence ID" value="NZ_CP022540.1"/>
</dbReference>
<feature type="domain" description="HTH deoR-type" evidence="4">
    <location>
        <begin position="53"/>
        <end position="108"/>
    </location>
</feature>
<dbReference type="PANTHER" id="PTHR30363">
    <property type="entry name" value="HTH-TYPE TRANSCRIPTIONAL REGULATOR SRLR-RELATED"/>
    <property type="match status" value="1"/>
</dbReference>
<keyword evidence="1" id="KW-0678">Repressor</keyword>
<evidence type="ECO:0000313" key="5">
    <source>
        <dbReference type="EMBL" id="ASP20025.1"/>
    </source>
</evidence>
<gene>
    <name evidence="5" type="primary">srlR</name>
    <name evidence="5" type="ORF">ANTHELSMS3_01321</name>
</gene>
<organism evidence="5 6">
    <name type="scientific">Antarctobacter heliothermus</name>
    <dbReference type="NCBI Taxonomy" id="74033"/>
    <lineage>
        <taxon>Bacteria</taxon>
        <taxon>Pseudomonadati</taxon>
        <taxon>Pseudomonadota</taxon>
        <taxon>Alphaproteobacteria</taxon>
        <taxon>Rhodobacterales</taxon>
        <taxon>Roseobacteraceae</taxon>
        <taxon>Antarctobacter</taxon>
    </lineage>
</organism>
<dbReference type="SMART" id="SM00420">
    <property type="entry name" value="HTH_DEOR"/>
    <property type="match status" value="1"/>
</dbReference>
<evidence type="ECO:0000256" key="3">
    <source>
        <dbReference type="ARBA" id="ARBA00023163"/>
    </source>
</evidence>
<evidence type="ECO:0000313" key="6">
    <source>
        <dbReference type="Proteomes" id="UP000203589"/>
    </source>
</evidence>
<protein>
    <submittedName>
        <fullName evidence="5">Glucitol operon repressor</fullName>
    </submittedName>
</protein>
<evidence type="ECO:0000256" key="1">
    <source>
        <dbReference type="ARBA" id="ARBA00022491"/>
    </source>
</evidence>
<dbReference type="Gene3D" id="1.10.10.10">
    <property type="entry name" value="Winged helix-like DNA-binding domain superfamily/Winged helix DNA-binding domain"/>
    <property type="match status" value="1"/>
</dbReference>